<organism evidence="1 2">
    <name type="scientific">Cellulomonas composti</name>
    <dbReference type="NCBI Taxonomy" id="266130"/>
    <lineage>
        <taxon>Bacteria</taxon>
        <taxon>Bacillati</taxon>
        <taxon>Actinomycetota</taxon>
        <taxon>Actinomycetes</taxon>
        <taxon>Micrococcales</taxon>
        <taxon>Cellulomonadaceae</taxon>
        <taxon>Cellulomonas</taxon>
    </lineage>
</organism>
<accession>A0A511J9Y2</accession>
<dbReference type="EMBL" id="BJWG01000005">
    <property type="protein sequence ID" value="GEL94788.1"/>
    <property type="molecule type" value="Genomic_DNA"/>
</dbReference>
<protein>
    <submittedName>
        <fullName evidence="1">Uncharacterized protein</fullName>
    </submittedName>
</protein>
<evidence type="ECO:0000313" key="1">
    <source>
        <dbReference type="EMBL" id="GEL94788.1"/>
    </source>
</evidence>
<comment type="caution">
    <text evidence="1">The sequence shown here is derived from an EMBL/GenBank/DDBJ whole genome shotgun (WGS) entry which is preliminary data.</text>
</comment>
<sequence>MRSAALETPLALAFPKWRMASTPKVAPMMCLLSRTSVVHDEKEDPLAALDTGFPLVRRVRRRQAVRPEVGSHVTEIGAAALPSRFCAIVV</sequence>
<dbReference type="AlphaFoldDB" id="A0A511J9Y2"/>
<evidence type="ECO:0000313" key="2">
    <source>
        <dbReference type="Proteomes" id="UP000321720"/>
    </source>
</evidence>
<dbReference type="Proteomes" id="UP000321720">
    <property type="component" value="Unassembled WGS sequence"/>
</dbReference>
<name>A0A511J9Y2_9CELL</name>
<gene>
    <name evidence="1" type="ORF">CCO02nite_14460</name>
</gene>
<keyword evidence="2" id="KW-1185">Reference proteome</keyword>
<proteinExistence type="predicted"/>
<reference evidence="1 2" key="1">
    <citation type="submission" date="2019-07" db="EMBL/GenBank/DDBJ databases">
        <title>Whole genome shotgun sequence of Cellulomonas composti NBRC 100758.</title>
        <authorList>
            <person name="Hosoyama A."/>
            <person name="Uohara A."/>
            <person name="Ohji S."/>
            <person name="Ichikawa N."/>
        </authorList>
    </citation>
    <scope>NUCLEOTIDE SEQUENCE [LARGE SCALE GENOMIC DNA]</scope>
    <source>
        <strain evidence="1 2">NBRC 100758</strain>
    </source>
</reference>